<gene>
    <name evidence="5" type="ORF">CRE_21329</name>
</gene>
<dbReference type="PANTHER" id="PTHR22743:SF165">
    <property type="entry name" value="BTB AND MATH DOMAIN CONTAINING-RELATED"/>
    <property type="match status" value="1"/>
</dbReference>
<dbReference type="eggNOG" id="ENOG502RXUT">
    <property type="taxonomic scope" value="Eukaryota"/>
</dbReference>
<dbReference type="EMBL" id="DS268480">
    <property type="protein sequence ID" value="EFP09809.1"/>
    <property type="molecule type" value="Genomic_DNA"/>
</dbReference>
<dbReference type="Gene3D" id="3.30.710.10">
    <property type="entry name" value="Potassium Channel Kv1.1, Chain A"/>
    <property type="match status" value="1"/>
</dbReference>
<dbReference type="CDD" id="cd18186">
    <property type="entry name" value="BTB_POZ_ZBTB_KLHL-like"/>
    <property type="match status" value="1"/>
</dbReference>
<dbReference type="InterPro" id="IPR002083">
    <property type="entry name" value="MATH/TRAF_dom"/>
</dbReference>
<dbReference type="InterPro" id="IPR052664">
    <property type="entry name" value="BTB-MATH_domain_protein"/>
</dbReference>
<dbReference type="SMART" id="SM00061">
    <property type="entry name" value="MATH"/>
    <property type="match status" value="1"/>
</dbReference>
<feature type="coiled-coil region" evidence="1">
    <location>
        <begin position="45"/>
        <end position="86"/>
    </location>
</feature>
<evidence type="ECO:0008006" key="7">
    <source>
        <dbReference type="Google" id="ProtNLM"/>
    </source>
</evidence>
<organism evidence="6">
    <name type="scientific">Caenorhabditis remanei</name>
    <name type="common">Caenorhabditis vulgaris</name>
    <dbReference type="NCBI Taxonomy" id="31234"/>
    <lineage>
        <taxon>Eukaryota</taxon>
        <taxon>Metazoa</taxon>
        <taxon>Ecdysozoa</taxon>
        <taxon>Nematoda</taxon>
        <taxon>Chromadorea</taxon>
        <taxon>Rhabditida</taxon>
        <taxon>Rhabditina</taxon>
        <taxon>Rhabditomorpha</taxon>
        <taxon>Rhabditoidea</taxon>
        <taxon>Rhabditidae</taxon>
        <taxon>Peloderinae</taxon>
        <taxon>Caenorhabditis</taxon>
    </lineage>
</organism>
<dbReference type="Pfam" id="PF00917">
    <property type="entry name" value="MATH"/>
    <property type="match status" value="1"/>
</dbReference>
<dbReference type="InParanoid" id="E3MUR9"/>
<reference evidence="5" key="1">
    <citation type="submission" date="2007-07" db="EMBL/GenBank/DDBJ databases">
        <title>PCAP assembly of the Caenorhabditis remanei genome.</title>
        <authorList>
            <consortium name="The Caenorhabditis remanei Sequencing Consortium"/>
            <person name="Wilson R.K."/>
        </authorList>
    </citation>
    <scope>NUCLEOTIDE SEQUENCE [LARGE SCALE GENOMIC DNA]</scope>
    <source>
        <strain evidence="5">PB4641</strain>
    </source>
</reference>
<evidence type="ECO:0000256" key="1">
    <source>
        <dbReference type="SAM" id="Coils"/>
    </source>
</evidence>
<evidence type="ECO:0000259" key="4">
    <source>
        <dbReference type="PROSITE" id="PS50144"/>
    </source>
</evidence>
<feature type="compositionally biased region" description="Low complexity" evidence="2">
    <location>
        <begin position="102"/>
        <end position="128"/>
    </location>
</feature>
<dbReference type="InterPro" id="IPR011333">
    <property type="entry name" value="SKP1/BTB/POZ_sf"/>
</dbReference>
<dbReference type="PROSITE" id="PS50144">
    <property type="entry name" value="MATH"/>
    <property type="match status" value="1"/>
</dbReference>
<feature type="domain" description="BTB" evidence="3">
    <location>
        <begin position="293"/>
        <end position="354"/>
    </location>
</feature>
<dbReference type="Pfam" id="PF00651">
    <property type="entry name" value="BTB"/>
    <property type="match status" value="1"/>
</dbReference>
<dbReference type="InterPro" id="IPR008974">
    <property type="entry name" value="TRAF-like"/>
</dbReference>
<evidence type="ECO:0000259" key="3">
    <source>
        <dbReference type="PROSITE" id="PS50097"/>
    </source>
</evidence>
<dbReference type="AlphaFoldDB" id="E3MUR9"/>
<evidence type="ECO:0000313" key="6">
    <source>
        <dbReference type="Proteomes" id="UP000008281"/>
    </source>
</evidence>
<dbReference type="CDD" id="cd00121">
    <property type="entry name" value="MATH"/>
    <property type="match status" value="1"/>
</dbReference>
<proteinExistence type="predicted"/>
<evidence type="ECO:0000256" key="2">
    <source>
        <dbReference type="SAM" id="MobiDB-lite"/>
    </source>
</evidence>
<keyword evidence="1" id="KW-0175">Coiled coil</keyword>
<dbReference type="SUPFAM" id="SSF54695">
    <property type="entry name" value="POZ domain"/>
    <property type="match status" value="1"/>
</dbReference>
<feature type="region of interest" description="Disordered" evidence="2">
    <location>
        <begin position="101"/>
        <end position="128"/>
    </location>
</feature>
<dbReference type="OrthoDB" id="6359816at2759"/>
<keyword evidence="6" id="KW-1185">Reference proteome</keyword>
<dbReference type="PANTHER" id="PTHR22743">
    <property type="entry name" value="MEPRIN/TRAF-LIKE MATH FAMILY-C.ELEGANS"/>
    <property type="match status" value="1"/>
</dbReference>
<dbReference type="STRING" id="31234.E3MUR9"/>
<dbReference type="InterPro" id="IPR000210">
    <property type="entry name" value="BTB/POZ_dom"/>
</dbReference>
<name>E3MUR9_CAERE</name>
<evidence type="ECO:0000313" key="5">
    <source>
        <dbReference type="EMBL" id="EFP09809.1"/>
    </source>
</evidence>
<dbReference type="Gene3D" id="2.60.210.10">
    <property type="entry name" value="Apoptosis, Tumor Necrosis Factor Receptor Associated Protein 2, Chain A"/>
    <property type="match status" value="1"/>
</dbReference>
<dbReference type="FunCoup" id="E3MUR9">
    <property type="interactions" value="30"/>
</dbReference>
<dbReference type="SMART" id="SM00225">
    <property type="entry name" value="BTB"/>
    <property type="match status" value="1"/>
</dbReference>
<sequence>MTEENDNVTLGNNDPGSPKLKRRRISTDTDGNEEKPRIEEPIATIQNVHNMCQELLEKQKNLEKSNMEIVEKLRLAEEKMEKSSKDLGLIKLKIDTIEQSLTNETSSESSDNNDAINSTTSSQQTTPSDVMSIDGKYFVLQHTFEKVSSLKDTNKLSSEGEEHFGLQWSASQLSKHKTVFLYFRRMVIQRNKDYLAYFLYYQNIPDIGDYSIFVEFEPKLSLLKLNKIGNRYNTVFNKDESWGILKFIEWKKLEEDFSVNDKLSAEIRVKIKKTTGIYKDNLRNFDETMKHFSDVVLVINAKKFYVSKLVSYLATHSPYFNTLLLGQFQESKKSEIKLTGIDEDDFQKYLEILYGEQAIDEFTVEGILLVADMYDTPLVVRKCEEFLLKKSKKSLKTKLRMSTRFNLELLKKKCLAKITSVTEMRSILPANIQDLDKSLIADLLEKSISFQ</sequence>
<dbReference type="SUPFAM" id="SSF49599">
    <property type="entry name" value="TRAF domain-like"/>
    <property type="match status" value="1"/>
</dbReference>
<protein>
    <recommendedName>
        <fullName evidence="7">BTB domain-containing protein</fullName>
    </recommendedName>
</protein>
<dbReference type="PROSITE" id="PS50097">
    <property type="entry name" value="BTB"/>
    <property type="match status" value="1"/>
</dbReference>
<dbReference type="Proteomes" id="UP000008281">
    <property type="component" value="Unassembled WGS sequence"/>
</dbReference>
<feature type="region of interest" description="Disordered" evidence="2">
    <location>
        <begin position="1"/>
        <end position="41"/>
    </location>
</feature>
<dbReference type="HOGENOM" id="CLU_051249_3_0_1"/>
<accession>E3MUR9</accession>
<feature type="domain" description="MATH" evidence="4">
    <location>
        <begin position="137"/>
        <end position="269"/>
    </location>
</feature>